<dbReference type="EMBL" id="FOQC01000020">
    <property type="protein sequence ID" value="SFH86003.1"/>
    <property type="molecule type" value="Genomic_DNA"/>
</dbReference>
<keyword evidence="3" id="KW-1185">Reference proteome</keyword>
<organism evidence="2 4">
    <name type="scientific">Trichococcus flocculiformis</name>
    <dbReference type="NCBI Taxonomy" id="82803"/>
    <lineage>
        <taxon>Bacteria</taxon>
        <taxon>Bacillati</taxon>
        <taxon>Bacillota</taxon>
        <taxon>Bacilli</taxon>
        <taxon>Lactobacillales</taxon>
        <taxon>Carnobacteriaceae</taxon>
        <taxon>Trichococcus</taxon>
    </lineage>
</organism>
<evidence type="ECO:0000313" key="4">
    <source>
        <dbReference type="Proteomes" id="UP000199686"/>
    </source>
</evidence>
<reference evidence="1 3" key="1">
    <citation type="submission" date="2016-02" db="EMBL/GenBank/DDBJ databases">
        <authorList>
            <person name="Strepis N."/>
        </authorList>
    </citation>
    <scope>NUCLEOTIDE SEQUENCE [LARGE SCALE GENOMIC DNA]</scope>
    <source>
        <strain evidence="1">Trichococcus flocculiformis</strain>
    </source>
</reference>
<evidence type="ECO:0008006" key="5">
    <source>
        <dbReference type="Google" id="ProtNLM"/>
    </source>
</evidence>
<protein>
    <recommendedName>
        <fullName evidence="5">Peptidase s24/s26a/s26b/s26c</fullName>
    </recommendedName>
</protein>
<evidence type="ECO:0000313" key="2">
    <source>
        <dbReference type="EMBL" id="SFH86003.1"/>
    </source>
</evidence>
<evidence type="ECO:0000313" key="1">
    <source>
        <dbReference type="EMBL" id="CZQ96950.1"/>
    </source>
</evidence>
<name>A0AB38BIH6_9LACT</name>
<proteinExistence type="predicted"/>
<comment type="caution">
    <text evidence="2">The sequence shown here is derived from an EMBL/GenBank/DDBJ whole genome shotgun (WGS) entry which is preliminary data.</text>
</comment>
<dbReference type="Proteomes" id="UP000199686">
    <property type="component" value="Unassembled WGS sequence"/>
</dbReference>
<evidence type="ECO:0000313" key="3">
    <source>
        <dbReference type="Proteomes" id="UP000195947"/>
    </source>
</evidence>
<dbReference type="AlphaFoldDB" id="A0AB38BIH6"/>
<dbReference type="Proteomes" id="UP000195947">
    <property type="component" value="Unassembled WGS sequence"/>
</dbReference>
<dbReference type="RefSeq" id="WP_086989475.1">
    <property type="nucleotide sequence ID" value="NZ_FJMZ01000027.1"/>
</dbReference>
<reference evidence="2 4" key="2">
    <citation type="submission" date="2016-10" db="EMBL/GenBank/DDBJ databases">
        <authorList>
            <person name="Varghese N."/>
            <person name="Submissions S."/>
        </authorList>
    </citation>
    <scope>NUCLEOTIDE SEQUENCE [LARGE SCALE GENOMIC DNA]</scope>
    <source>
        <strain evidence="2 4">DSM 2094</strain>
    </source>
</reference>
<dbReference type="EMBL" id="FJMZ01000027">
    <property type="protein sequence ID" value="CZQ96950.1"/>
    <property type="molecule type" value="Genomic_DNA"/>
</dbReference>
<accession>A0AB38BIH6</accession>
<gene>
    <name evidence="2" type="ORF">SAMN04488507_102023</name>
    <name evidence="1" type="ORF">TFLO_2130</name>
</gene>
<sequence>MINQKINCQLYAVKAVEGYTENEIMHGDILIVDDSQTEKRLMDFLVDNRTVAILENSKGADDQFLIGGVVEIIRSLTKNTISGNCVC</sequence>